<accession>A0A6P4I8W2</accession>
<dbReference type="GO" id="GO:0005929">
    <property type="term" value="C:cilium"/>
    <property type="evidence" value="ECO:0007669"/>
    <property type="project" value="UniProtKB-SubCell"/>
</dbReference>
<protein>
    <recommendedName>
        <fullName evidence="5">Transmembrane protein 138</fullName>
    </recommendedName>
</protein>
<feature type="transmembrane region" description="Helical" evidence="14">
    <location>
        <begin position="82"/>
        <end position="105"/>
    </location>
</feature>
<dbReference type="GO" id="GO:0030030">
    <property type="term" value="P:cell projection organization"/>
    <property type="evidence" value="ECO:0007669"/>
    <property type="project" value="UniProtKB-KW"/>
</dbReference>
<evidence type="ECO:0000256" key="9">
    <source>
        <dbReference type="ARBA" id="ARBA00022989"/>
    </source>
</evidence>
<evidence type="ECO:0000256" key="14">
    <source>
        <dbReference type="SAM" id="Phobius"/>
    </source>
</evidence>
<evidence type="ECO:0000256" key="5">
    <source>
        <dbReference type="ARBA" id="ARBA00014515"/>
    </source>
</evidence>
<dbReference type="OMA" id="FYKRTAM"/>
<dbReference type="Pfam" id="PF14935">
    <property type="entry name" value="TMEM138"/>
    <property type="match status" value="1"/>
</dbReference>
<evidence type="ECO:0000256" key="7">
    <source>
        <dbReference type="ARBA" id="ARBA00022692"/>
    </source>
</evidence>
<keyword evidence="13" id="KW-0966">Cell projection</keyword>
<keyword evidence="11 14" id="KW-0472">Membrane</keyword>
<dbReference type="AlphaFoldDB" id="A0A6P4I8W2"/>
<evidence type="ECO:0000313" key="16">
    <source>
        <dbReference type="RefSeq" id="XP_017019201.1"/>
    </source>
</evidence>
<evidence type="ECO:0000256" key="10">
    <source>
        <dbReference type="ARBA" id="ARBA00023069"/>
    </source>
</evidence>
<comment type="similarity">
    <text evidence="4">Belongs to the TMEM138 family.</text>
</comment>
<comment type="subcellular location">
    <subcellularLocation>
        <location evidence="3">Cell projection</location>
        <location evidence="3">Cilium</location>
    </subcellularLocation>
    <subcellularLocation>
        <location evidence="2">Vacuole membrane</location>
        <topology evidence="2">Multi-pass membrane protein</topology>
    </subcellularLocation>
</comment>
<feature type="transmembrane region" description="Helical" evidence="14">
    <location>
        <begin position="12"/>
        <end position="29"/>
    </location>
</feature>
<gene>
    <name evidence="16" type="primary">LOC108072537</name>
</gene>
<keyword evidence="12" id="KW-0325">Glycoprotein</keyword>
<comment type="function">
    <text evidence="1">Required for ciliogenesis.</text>
</comment>
<evidence type="ECO:0000256" key="4">
    <source>
        <dbReference type="ARBA" id="ARBA00010572"/>
    </source>
</evidence>
<dbReference type="PANTHER" id="PTHR13306:SF6">
    <property type="entry name" value="TRANSMEMBRANE PROTEIN 138"/>
    <property type="match status" value="1"/>
</dbReference>
<evidence type="ECO:0000256" key="2">
    <source>
        <dbReference type="ARBA" id="ARBA00004128"/>
    </source>
</evidence>
<evidence type="ECO:0000313" key="15">
    <source>
        <dbReference type="Proteomes" id="UP001652661"/>
    </source>
</evidence>
<keyword evidence="9 14" id="KW-1133">Transmembrane helix</keyword>
<keyword evidence="6" id="KW-0926">Vacuole</keyword>
<dbReference type="Proteomes" id="UP001652661">
    <property type="component" value="Chromosome 2L"/>
</dbReference>
<keyword evidence="10" id="KW-0969">Cilium</keyword>
<evidence type="ECO:0000256" key="1">
    <source>
        <dbReference type="ARBA" id="ARBA00003709"/>
    </source>
</evidence>
<feature type="transmembrane region" description="Helical" evidence="14">
    <location>
        <begin position="41"/>
        <end position="62"/>
    </location>
</feature>
<reference evidence="16" key="2">
    <citation type="submission" date="2025-08" db="UniProtKB">
        <authorList>
            <consortium name="RefSeq"/>
        </authorList>
    </citation>
    <scope>IDENTIFICATION</scope>
    <source>
        <strain evidence="16">14028-0561.14</strain>
        <tissue evidence="16">Whole fly</tissue>
    </source>
</reference>
<name>A0A6P4I8W2_DROKI</name>
<keyword evidence="15" id="KW-1185">Reference proteome</keyword>
<sequence length="166" mass="19183">MKLTLRRYSWVLMFQFALLGVDLFCNAFGPSLARNRLQTAIFFFVTQDVLIIAEYLLFALALHSTCVYQVGASHIILRHCKLFLASITIYFLLSASQHFWIVYQYSQPPDVDDGHQWPLGLIALSVSQRIMSVFYYYSSKSTALTMADPRFKEEHLDWIAEQLGNK</sequence>
<organism evidence="15 16">
    <name type="scientific">Drosophila kikkawai</name>
    <name type="common">Fruit fly</name>
    <dbReference type="NCBI Taxonomy" id="30033"/>
    <lineage>
        <taxon>Eukaryota</taxon>
        <taxon>Metazoa</taxon>
        <taxon>Ecdysozoa</taxon>
        <taxon>Arthropoda</taxon>
        <taxon>Hexapoda</taxon>
        <taxon>Insecta</taxon>
        <taxon>Pterygota</taxon>
        <taxon>Neoptera</taxon>
        <taxon>Endopterygota</taxon>
        <taxon>Diptera</taxon>
        <taxon>Brachycera</taxon>
        <taxon>Muscomorpha</taxon>
        <taxon>Ephydroidea</taxon>
        <taxon>Drosophilidae</taxon>
        <taxon>Drosophila</taxon>
        <taxon>Sophophora</taxon>
    </lineage>
</organism>
<evidence type="ECO:0000256" key="3">
    <source>
        <dbReference type="ARBA" id="ARBA00004138"/>
    </source>
</evidence>
<evidence type="ECO:0000256" key="11">
    <source>
        <dbReference type="ARBA" id="ARBA00023136"/>
    </source>
</evidence>
<reference evidence="15" key="1">
    <citation type="submission" date="2025-05" db="UniProtKB">
        <authorList>
            <consortium name="RefSeq"/>
        </authorList>
    </citation>
    <scope>NUCLEOTIDE SEQUENCE [LARGE SCALE GENOMIC DNA]</scope>
    <source>
        <strain evidence="15">14028-0561.14</strain>
    </source>
</reference>
<dbReference type="InterPro" id="IPR024133">
    <property type="entry name" value="TM_138"/>
</dbReference>
<dbReference type="GO" id="GO:0005774">
    <property type="term" value="C:vacuolar membrane"/>
    <property type="evidence" value="ECO:0007669"/>
    <property type="project" value="UniProtKB-SubCell"/>
</dbReference>
<keyword evidence="7 14" id="KW-0812">Transmembrane</keyword>
<dbReference type="GeneID" id="108072537"/>
<evidence type="ECO:0000256" key="8">
    <source>
        <dbReference type="ARBA" id="ARBA00022794"/>
    </source>
</evidence>
<dbReference type="RefSeq" id="XP_017019201.1">
    <property type="nucleotide sequence ID" value="XM_017163712.3"/>
</dbReference>
<keyword evidence="8" id="KW-0970">Cilium biogenesis/degradation</keyword>
<proteinExistence type="inferred from homology"/>
<evidence type="ECO:0000256" key="6">
    <source>
        <dbReference type="ARBA" id="ARBA00022554"/>
    </source>
</evidence>
<evidence type="ECO:0000256" key="12">
    <source>
        <dbReference type="ARBA" id="ARBA00023180"/>
    </source>
</evidence>
<dbReference type="PANTHER" id="PTHR13306">
    <property type="entry name" value="TRANSMEMBRANE PROTEIN 138"/>
    <property type="match status" value="1"/>
</dbReference>
<feature type="transmembrane region" description="Helical" evidence="14">
    <location>
        <begin position="117"/>
        <end position="137"/>
    </location>
</feature>
<dbReference type="OrthoDB" id="189688at2759"/>
<evidence type="ECO:0000256" key="13">
    <source>
        <dbReference type="ARBA" id="ARBA00023273"/>
    </source>
</evidence>